<protein>
    <recommendedName>
        <fullName evidence="1">VOC domain-containing protein</fullName>
    </recommendedName>
</protein>
<dbReference type="EMBL" id="CP046172">
    <property type="protein sequence ID" value="QIS12715.1"/>
    <property type="molecule type" value="Genomic_DNA"/>
</dbReference>
<dbReference type="InterPro" id="IPR037523">
    <property type="entry name" value="VOC_core"/>
</dbReference>
<gene>
    <name evidence="2" type="ORF">F5544_24300</name>
</gene>
<evidence type="ECO:0000259" key="1">
    <source>
        <dbReference type="PROSITE" id="PS51819"/>
    </source>
</evidence>
<dbReference type="AlphaFoldDB" id="A0A6G9YHD5"/>
<evidence type="ECO:0000313" key="3">
    <source>
        <dbReference type="Proteomes" id="UP000503540"/>
    </source>
</evidence>
<sequence length="135" mass="14759">MAISRSFVNICTDRLPETRDFYVDLLGFEVGFDSDWFIQLSAKGSDATIGIMRRDHELVPEQARGTASGSYLTVVVDDVEPVFARAKELGVPIIEEPTDLFYGQRRMLVSDPNGVAVDVSSPTAPPTAEFGYAPA</sequence>
<dbReference type="SUPFAM" id="SSF54593">
    <property type="entry name" value="Glyoxalase/Bleomycin resistance protein/Dihydroxybiphenyl dioxygenase"/>
    <property type="match status" value="1"/>
</dbReference>
<dbReference type="Gene3D" id="3.30.720.110">
    <property type="match status" value="1"/>
</dbReference>
<dbReference type="KEGG" id="nah:F5544_24300"/>
<accession>A0A6G9YHD5</accession>
<dbReference type="InterPro" id="IPR029068">
    <property type="entry name" value="Glyas_Bleomycin-R_OHBP_Dase"/>
</dbReference>
<dbReference type="Proteomes" id="UP000503540">
    <property type="component" value="Chromosome"/>
</dbReference>
<reference evidence="2 3" key="1">
    <citation type="journal article" date="2019" name="ACS Chem. Biol.">
        <title>Identification and Mobilization of a Cryptic Antibiotic Biosynthesis Gene Locus from a Human-Pathogenic Nocardia Isolate.</title>
        <authorList>
            <person name="Herisse M."/>
            <person name="Ishida K."/>
            <person name="Porter J.L."/>
            <person name="Howden B."/>
            <person name="Hertweck C."/>
            <person name="Stinear T.P."/>
            <person name="Pidot S.J."/>
        </authorList>
    </citation>
    <scope>NUCLEOTIDE SEQUENCE [LARGE SCALE GENOMIC DNA]</scope>
    <source>
        <strain evidence="2 3">AUSMDU00012717</strain>
    </source>
</reference>
<organism evidence="2 3">
    <name type="scientific">Nocardia arthritidis</name>
    <dbReference type="NCBI Taxonomy" id="228602"/>
    <lineage>
        <taxon>Bacteria</taxon>
        <taxon>Bacillati</taxon>
        <taxon>Actinomycetota</taxon>
        <taxon>Actinomycetes</taxon>
        <taxon>Mycobacteriales</taxon>
        <taxon>Nocardiaceae</taxon>
        <taxon>Nocardia</taxon>
    </lineage>
</organism>
<evidence type="ECO:0000313" key="2">
    <source>
        <dbReference type="EMBL" id="QIS12715.1"/>
    </source>
</evidence>
<dbReference type="Gene3D" id="3.30.720.120">
    <property type="match status" value="1"/>
</dbReference>
<dbReference type="InterPro" id="IPR004360">
    <property type="entry name" value="Glyas_Fos-R_dOase_dom"/>
</dbReference>
<name>A0A6G9YHD5_9NOCA</name>
<dbReference type="RefSeq" id="WP_167475357.1">
    <property type="nucleotide sequence ID" value="NZ_CP046172.1"/>
</dbReference>
<dbReference type="Pfam" id="PF00903">
    <property type="entry name" value="Glyoxalase"/>
    <property type="match status" value="1"/>
</dbReference>
<dbReference type="PROSITE" id="PS51819">
    <property type="entry name" value="VOC"/>
    <property type="match status" value="1"/>
</dbReference>
<proteinExistence type="predicted"/>
<keyword evidence="3" id="KW-1185">Reference proteome</keyword>
<feature type="domain" description="VOC" evidence="1">
    <location>
        <begin position="4"/>
        <end position="122"/>
    </location>
</feature>